<protein>
    <submittedName>
        <fullName evidence="1">Uncharacterized protein</fullName>
    </submittedName>
</protein>
<evidence type="ECO:0000313" key="1">
    <source>
        <dbReference type="EMBL" id="KAL2716682.1"/>
    </source>
</evidence>
<dbReference type="AlphaFoldDB" id="A0ABD2A828"/>
<proteinExistence type="predicted"/>
<evidence type="ECO:0000313" key="2">
    <source>
        <dbReference type="Proteomes" id="UP001607302"/>
    </source>
</evidence>
<gene>
    <name evidence="1" type="ORF">V1478_014358</name>
</gene>
<dbReference type="Proteomes" id="UP001607302">
    <property type="component" value="Unassembled WGS sequence"/>
</dbReference>
<sequence>MEVASKWFRVSDDFHIEEHDAIGVMDHDKATVHTVRSFLKRSTSLCFAKDYASETTSHEKITRCTG</sequence>
<comment type="caution">
    <text evidence="1">The sequence shown here is derived from an EMBL/GenBank/DDBJ whole genome shotgun (WGS) entry which is preliminary data.</text>
</comment>
<accession>A0ABD2A828</accession>
<name>A0ABD2A828_VESSQ</name>
<dbReference type="EMBL" id="JAUDFV010000154">
    <property type="protein sequence ID" value="KAL2716682.1"/>
    <property type="molecule type" value="Genomic_DNA"/>
</dbReference>
<organism evidence="1 2">
    <name type="scientific">Vespula squamosa</name>
    <name type="common">Southern yellow jacket</name>
    <name type="synonym">Wasp</name>
    <dbReference type="NCBI Taxonomy" id="30214"/>
    <lineage>
        <taxon>Eukaryota</taxon>
        <taxon>Metazoa</taxon>
        <taxon>Ecdysozoa</taxon>
        <taxon>Arthropoda</taxon>
        <taxon>Hexapoda</taxon>
        <taxon>Insecta</taxon>
        <taxon>Pterygota</taxon>
        <taxon>Neoptera</taxon>
        <taxon>Endopterygota</taxon>
        <taxon>Hymenoptera</taxon>
        <taxon>Apocrita</taxon>
        <taxon>Aculeata</taxon>
        <taxon>Vespoidea</taxon>
        <taxon>Vespidae</taxon>
        <taxon>Vespinae</taxon>
        <taxon>Vespula</taxon>
    </lineage>
</organism>
<reference evidence="1 2" key="1">
    <citation type="journal article" date="2024" name="Ann. Entomol. Soc. Am.">
        <title>Genomic analyses of the southern and eastern yellowjacket wasps (Hymenoptera: Vespidae) reveal evolutionary signatures of social life.</title>
        <authorList>
            <person name="Catto M.A."/>
            <person name="Caine P.B."/>
            <person name="Orr S.E."/>
            <person name="Hunt B.G."/>
            <person name="Goodisman M.A.D."/>
        </authorList>
    </citation>
    <scope>NUCLEOTIDE SEQUENCE [LARGE SCALE GENOMIC DNA]</scope>
    <source>
        <strain evidence="1">233</strain>
        <tissue evidence="1">Head and thorax</tissue>
    </source>
</reference>
<keyword evidence="2" id="KW-1185">Reference proteome</keyword>